<dbReference type="Proteomes" id="UP000280708">
    <property type="component" value="Chromosome"/>
</dbReference>
<reference evidence="1 2" key="1">
    <citation type="submission" date="2018-10" db="EMBL/GenBank/DDBJ databases">
        <title>Characterization and genome analysis of a novel bacterium Sphingobium yanoikuyae SJTF8 capable of degrading PAHs.</title>
        <authorList>
            <person name="Yin C."/>
            <person name="Xiong W."/>
            <person name="Liang R."/>
        </authorList>
    </citation>
    <scope>NUCLEOTIDE SEQUENCE [LARGE SCALE GENOMIC DNA]</scope>
    <source>
        <strain evidence="1 2">SJTF8</strain>
    </source>
</reference>
<dbReference type="Gene3D" id="2.160.20.10">
    <property type="entry name" value="Single-stranded right-handed beta-helix, Pectin lyase-like"/>
    <property type="match status" value="1"/>
</dbReference>
<name>A0A085K5F9_SPHYA</name>
<proteinExistence type="predicted"/>
<evidence type="ECO:0000313" key="1">
    <source>
        <dbReference type="EMBL" id="AYO79268.1"/>
    </source>
</evidence>
<evidence type="ECO:0000313" key="2">
    <source>
        <dbReference type="Proteomes" id="UP000280708"/>
    </source>
</evidence>
<dbReference type="EMBL" id="CP033230">
    <property type="protein sequence ID" value="AYO79268.1"/>
    <property type="molecule type" value="Genomic_DNA"/>
</dbReference>
<sequence length="523" mass="54411">MKHLITLLAATTAMGPAQTVTEKPSFLELASHENAVLPGCRGDGVHDDTQCLQAWINKRQDGVLNLGTGLYLISAPLTSRGRIMITGPAGSSGLYKQKCRYGIRTNNSTQNVINIYGAGSRIYNICIDNNVDMTGGAAINIQGPANSVIVADSTIYMQYQGIAVSGTGAKGENQNASVFLRDNSIVVAPHKNASAILLGENSNNGNTLDTKIYGNSIICYRKTGNGVILYDSAGAIFERNTQYGCDFGTKIVPSDNQTVDLTYFNNGILGDTNNIADLYVDATTKTSYIHGLQFNGTWASNSPKTSIIIRNSGGAANSILGLHFNGHRSYLNNGANGFDISAGQNITIDASTVCSAGQSTGTGVLLRGNVQNIAVRNSTIGACDANVGGNLATAVSVTSSATDIGILSGNNLSNATVPLQWTPAKGNAVGAIISNNYALDSVAGDLTVGAAITLPANNTVFLKGGGTIQTLNGGWNNRSVNLVVGAAPVTFNSGGNICTRLVAAPFQQVTASYQSHAGCWLLK</sequence>
<organism evidence="1 2">
    <name type="scientific">Sphingobium yanoikuyae</name>
    <name type="common">Sphingomonas yanoikuyae</name>
    <dbReference type="NCBI Taxonomy" id="13690"/>
    <lineage>
        <taxon>Bacteria</taxon>
        <taxon>Pseudomonadati</taxon>
        <taxon>Pseudomonadota</taxon>
        <taxon>Alphaproteobacteria</taxon>
        <taxon>Sphingomonadales</taxon>
        <taxon>Sphingomonadaceae</taxon>
        <taxon>Sphingobium</taxon>
    </lineage>
</organism>
<dbReference type="SUPFAM" id="SSF51126">
    <property type="entry name" value="Pectin lyase-like"/>
    <property type="match status" value="1"/>
</dbReference>
<dbReference type="AlphaFoldDB" id="A0A085K5F9"/>
<protein>
    <submittedName>
        <fullName evidence="1">Uncharacterized protein</fullName>
    </submittedName>
</protein>
<dbReference type="RefSeq" id="WP_037508974.1">
    <property type="nucleotide sequence ID" value="NZ_CAIGKD010000012.1"/>
</dbReference>
<gene>
    <name evidence="1" type="ORF">EBF16_21735</name>
</gene>
<dbReference type="InterPro" id="IPR012334">
    <property type="entry name" value="Pectin_lyas_fold"/>
</dbReference>
<dbReference type="InterPro" id="IPR011050">
    <property type="entry name" value="Pectin_lyase_fold/virulence"/>
</dbReference>
<accession>A0A085K5F9</accession>